<keyword evidence="9" id="KW-1185">Reference proteome</keyword>
<dbReference type="EMBL" id="JBHSXN010000003">
    <property type="protein sequence ID" value="MFC6954629.1"/>
    <property type="molecule type" value="Genomic_DNA"/>
</dbReference>
<comment type="similarity">
    <text evidence="2">Belongs to the autoinducer-2 exporter (AI-2E) (TC 2.A.86) family.</text>
</comment>
<keyword evidence="4 7" id="KW-1133">Transmembrane helix</keyword>
<proteinExistence type="inferred from homology"/>
<dbReference type="AlphaFoldDB" id="A0ABD5VGG6"/>
<feature type="compositionally biased region" description="Acidic residues" evidence="6">
    <location>
        <begin position="341"/>
        <end position="386"/>
    </location>
</feature>
<feature type="transmembrane region" description="Helical" evidence="7">
    <location>
        <begin position="217"/>
        <end position="245"/>
    </location>
</feature>
<evidence type="ECO:0000256" key="3">
    <source>
        <dbReference type="ARBA" id="ARBA00022692"/>
    </source>
</evidence>
<dbReference type="GO" id="GO:0016020">
    <property type="term" value="C:membrane"/>
    <property type="evidence" value="ECO:0007669"/>
    <property type="project" value="UniProtKB-SubCell"/>
</dbReference>
<keyword evidence="3 7" id="KW-0812">Transmembrane</keyword>
<evidence type="ECO:0000256" key="2">
    <source>
        <dbReference type="ARBA" id="ARBA00009773"/>
    </source>
</evidence>
<feature type="transmembrane region" description="Helical" evidence="7">
    <location>
        <begin position="59"/>
        <end position="83"/>
    </location>
</feature>
<feature type="transmembrane region" description="Helical" evidence="7">
    <location>
        <begin position="128"/>
        <end position="154"/>
    </location>
</feature>
<evidence type="ECO:0000256" key="7">
    <source>
        <dbReference type="SAM" id="Phobius"/>
    </source>
</evidence>
<evidence type="ECO:0000313" key="9">
    <source>
        <dbReference type="Proteomes" id="UP001596395"/>
    </source>
</evidence>
<sequence length="386" mass="41463">MSWLDDRRHRLGLVFLVVSIVSLYVLWQIVWTVFFALTFVYVLQPWRGQLVDRGLRPRLAAAVLTVVAFFGVLGLFVPVLLVIYQRRKPILDFFRNAPEVMELAFGGFTYTVELQSLVPVVRETLSSVAVGVASAAPVLAMKVFLFVFLVYALLYKPGGVRSLVFRTVDGEVQEELLAYHDRVRETLYGLYFVQAATGVLTFLIALPVFAIAGYGAFFSLAVIAGIFQFVPVLGPSVVIVALAGVEAAGGNVPQAVLVLVLGLTLVAFLPDAVLRPRLAKYSAGMPASLYFVGFVGGVFTVGPIGIIAGPLALSLLVETFELVADGVEERSPLQLEAGDPAPDDDTNPGTTDDTDTNEPQLGDDADPVSDGGTDEEVDTDETASGS</sequence>
<feature type="transmembrane region" description="Helical" evidence="7">
    <location>
        <begin position="12"/>
        <end position="39"/>
    </location>
</feature>
<evidence type="ECO:0000313" key="8">
    <source>
        <dbReference type="EMBL" id="MFC6954629.1"/>
    </source>
</evidence>
<dbReference type="PANTHER" id="PTHR21716">
    <property type="entry name" value="TRANSMEMBRANE PROTEIN"/>
    <property type="match status" value="1"/>
</dbReference>
<comment type="caution">
    <text evidence="8">The sequence shown here is derived from an EMBL/GenBank/DDBJ whole genome shotgun (WGS) entry which is preliminary data.</text>
</comment>
<feature type="transmembrane region" description="Helical" evidence="7">
    <location>
        <begin position="252"/>
        <end position="269"/>
    </location>
</feature>
<dbReference type="RefSeq" id="WP_336351566.1">
    <property type="nucleotide sequence ID" value="NZ_JAZAQL010000003.1"/>
</dbReference>
<gene>
    <name evidence="8" type="ORF">ACFQGB_17325</name>
</gene>
<evidence type="ECO:0000256" key="4">
    <source>
        <dbReference type="ARBA" id="ARBA00022989"/>
    </source>
</evidence>
<organism evidence="8 9">
    <name type="scientific">Halorubellus litoreus</name>
    <dbReference type="NCBI Taxonomy" id="755308"/>
    <lineage>
        <taxon>Archaea</taxon>
        <taxon>Methanobacteriati</taxon>
        <taxon>Methanobacteriota</taxon>
        <taxon>Stenosarchaea group</taxon>
        <taxon>Halobacteria</taxon>
        <taxon>Halobacteriales</taxon>
        <taxon>Halorubellaceae</taxon>
        <taxon>Halorubellus</taxon>
    </lineage>
</organism>
<protein>
    <submittedName>
        <fullName evidence="8">AI-2E family transporter</fullName>
    </submittedName>
</protein>
<accession>A0ABD5VGG6</accession>
<evidence type="ECO:0000256" key="5">
    <source>
        <dbReference type="ARBA" id="ARBA00023136"/>
    </source>
</evidence>
<feature type="transmembrane region" description="Helical" evidence="7">
    <location>
        <begin position="289"/>
        <end position="313"/>
    </location>
</feature>
<evidence type="ECO:0000256" key="6">
    <source>
        <dbReference type="SAM" id="MobiDB-lite"/>
    </source>
</evidence>
<feature type="transmembrane region" description="Helical" evidence="7">
    <location>
        <begin position="188"/>
        <end position="211"/>
    </location>
</feature>
<comment type="subcellular location">
    <subcellularLocation>
        <location evidence="1">Membrane</location>
        <topology evidence="1">Multi-pass membrane protein</topology>
    </subcellularLocation>
</comment>
<name>A0ABD5VGG6_9EURY</name>
<dbReference type="Proteomes" id="UP001596395">
    <property type="component" value="Unassembled WGS sequence"/>
</dbReference>
<reference evidence="8 9" key="1">
    <citation type="journal article" date="2019" name="Int. J. Syst. Evol. Microbiol.">
        <title>The Global Catalogue of Microorganisms (GCM) 10K type strain sequencing project: providing services to taxonomists for standard genome sequencing and annotation.</title>
        <authorList>
            <consortium name="The Broad Institute Genomics Platform"/>
            <consortium name="The Broad Institute Genome Sequencing Center for Infectious Disease"/>
            <person name="Wu L."/>
            <person name="Ma J."/>
        </authorList>
    </citation>
    <scope>NUCLEOTIDE SEQUENCE [LARGE SCALE GENOMIC DNA]</scope>
    <source>
        <strain evidence="8 9">GX26</strain>
    </source>
</reference>
<dbReference type="Pfam" id="PF01594">
    <property type="entry name" value="AI-2E_transport"/>
    <property type="match status" value="1"/>
</dbReference>
<evidence type="ECO:0000256" key="1">
    <source>
        <dbReference type="ARBA" id="ARBA00004141"/>
    </source>
</evidence>
<dbReference type="InterPro" id="IPR002549">
    <property type="entry name" value="AI-2E-like"/>
</dbReference>
<keyword evidence="5 7" id="KW-0472">Membrane</keyword>
<feature type="region of interest" description="Disordered" evidence="6">
    <location>
        <begin position="331"/>
        <end position="386"/>
    </location>
</feature>
<dbReference type="PANTHER" id="PTHR21716:SF4">
    <property type="entry name" value="TRANSMEMBRANE PROTEIN 245"/>
    <property type="match status" value="1"/>
</dbReference>